<feature type="domain" description="PBP" evidence="3">
    <location>
        <begin position="269"/>
        <end position="514"/>
    </location>
</feature>
<reference evidence="4 5" key="1">
    <citation type="submission" date="2019-07" db="EMBL/GenBank/DDBJ databases">
        <title>Genomic Encyclopedia of Type Strains, Phase IV (KMG-IV): sequencing the most valuable type-strain genomes for metagenomic binning, comparative biology and taxonomic classification.</title>
        <authorList>
            <person name="Goeker M."/>
        </authorList>
    </citation>
    <scope>NUCLEOTIDE SEQUENCE [LARGE SCALE GENOMIC DNA]</scope>
    <source>
        <strain evidence="4 5">DSM 44831</strain>
    </source>
</reference>
<dbReference type="InterPro" id="IPR050811">
    <property type="entry name" value="Phosphate_ABC_transporter"/>
</dbReference>
<dbReference type="EMBL" id="VMSD01000015">
    <property type="protein sequence ID" value="KAF0835889.1"/>
    <property type="molecule type" value="Genomic_DNA"/>
</dbReference>
<feature type="transmembrane region" description="Helical" evidence="2">
    <location>
        <begin position="240"/>
        <end position="261"/>
    </location>
</feature>
<feature type="transmembrane region" description="Helical" evidence="2">
    <location>
        <begin position="38"/>
        <end position="60"/>
    </location>
</feature>
<keyword evidence="2" id="KW-1133">Transmembrane helix</keyword>
<comment type="caution">
    <text evidence="4">The sequence shown here is derived from an EMBL/GenBank/DDBJ whole genome shotgun (WGS) entry which is preliminary data.</text>
</comment>
<gene>
    <name evidence="4" type="ORF">FNL39_11532</name>
</gene>
<evidence type="ECO:0000256" key="2">
    <source>
        <dbReference type="SAM" id="Phobius"/>
    </source>
</evidence>
<evidence type="ECO:0000313" key="5">
    <source>
        <dbReference type="Proteomes" id="UP000798951"/>
    </source>
</evidence>
<name>A0ABQ6YEP5_9NOCA</name>
<keyword evidence="1" id="KW-0732">Signal</keyword>
<sequence>MKVCPTADGIGRSAGSALVQLESDEWCLGEPVNFPIEIVLSLLGVVVAVAAFLRQFVFVGRKRIGFRVQMDTPVTGQIQFPEVSSPDDADVTGALRNLQTSAPASDRSWDLRKLSLALVRIENIGSLPIVKDDYTLDHPRTGLRLTFPGREVIAIAVTELEGVHADNLGPDSGIARRNEGEGADLRGIVDLPKVPLDRADHYKILAVLNNKYNLDKFGKTTLSGLRGGNAEPTRSSSRPWALIGLSVFLLIVVLVQLGIALTRTDPPPSYCADGNLTLVGSTAMEKMVREVAKNYETHCAGADFTFDFAGTSDGLRVLDKPEPAPNTVAIGEGPKRDTFPDLFETPFAVAPFAVVTHPDLGITDLSTAQIQRLFRGEIDNWKTLGGPDLPVVVVDRQHGSGSRFALEARLLGWQRPLYHPEFCAGRARLVHCEVGSTAEMAEVVAATPGAVGYLEATTVGAGPRAVTIDGRPATKTHVADRSYPFYSVEFVFHDHPGGNMPAGSLAAKFVDYLVYGDGRLVVAEFGGIACLELARRPECEP</sequence>
<dbReference type="PANTHER" id="PTHR30570:SF1">
    <property type="entry name" value="PHOSPHATE-BINDING PROTEIN PSTS"/>
    <property type="match status" value="1"/>
</dbReference>
<keyword evidence="5" id="KW-1185">Reference proteome</keyword>
<dbReference type="PANTHER" id="PTHR30570">
    <property type="entry name" value="PERIPLASMIC PHOSPHATE BINDING COMPONENT OF PHOSPHATE ABC TRANSPORTER"/>
    <property type="match status" value="1"/>
</dbReference>
<keyword evidence="2" id="KW-0472">Membrane</keyword>
<accession>A0ABQ6YEP5</accession>
<dbReference type="SUPFAM" id="SSF53850">
    <property type="entry name" value="Periplasmic binding protein-like II"/>
    <property type="match status" value="1"/>
</dbReference>
<evidence type="ECO:0000313" key="4">
    <source>
        <dbReference type="EMBL" id="KAF0835889.1"/>
    </source>
</evidence>
<dbReference type="Gene3D" id="3.40.190.10">
    <property type="entry name" value="Periplasmic binding protein-like II"/>
    <property type="match status" value="2"/>
</dbReference>
<dbReference type="InterPro" id="IPR024370">
    <property type="entry name" value="PBP_domain"/>
</dbReference>
<dbReference type="Pfam" id="PF12849">
    <property type="entry name" value="PBP_like_2"/>
    <property type="match status" value="1"/>
</dbReference>
<proteinExistence type="predicted"/>
<keyword evidence="2" id="KW-0812">Transmembrane</keyword>
<evidence type="ECO:0000256" key="1">
    <source>
        <dbReference type="ARBA" id="ARBA00022729"/>
    </source>
</evidence>
<protein>
    <submittedName>
        <fullName evidence="4">Phosphate ABC transporter substrate-binding protein (PhoT family)</fullName>
    </submittedName>
</protein>
<evidence type="ECO:0000259" key="3">
    <source>
        <dbReference type="Pfam" id="PF12849"/>
    </source>
</evidence>
<organism evidence="4 5">
    <name type="scientific">Nocardia caishijiensis</name>
    <dbReference type="NCBI Taxonomy" id="184756"/>
    <lineage>
        <taxon>Bacteria</taxon>
        <taxon>Bacillati</taxon>
        <taxon>Actinomycetota</taxon>
        <taxon>Actinomycetes</taxon>
        <taxon>Mycobacteriales</taxon>
        <taxon>Nocardiaceae</taxon>
        <taxon>Nocardia</taxon>
    </lineage>
</organism>
<dbReference type="Proteomes" id="UP000798951">
    <property type="component" value="Unassembled WGS sequence"/>
</dbReference>